<evidence type="ECO:0000259" key="8">
    <source>
        <dbReference type="PROSITE" id="PS51737"/>
    </source>
</evidence>
<evidence type="ECO:0000313" key="10">
    <source>
        <dbReference type="Proteomes" id="UP000046155"/>
    </source>
</evidence>
<keyword evidence="2" id="KW-0238">DNA-binding</keyword>
<dbReference type="GO" id="GO:0015074">
    <property type="term" value="P:DNA integration"/>
    <property type="evidence" value="ECO:0007669"/>
    <property type="project" value="UniProtKB-KW"/>
</dbReference>
<dbReference type="InterPro" id="IPR036162">
    <property type="entry name" value="Resolvase-like_N_sf"/>
</dbReference>
<keyword evidence="10" id="KW-1185">Reference proteome</keyword>
<dbReference type="CDD" id="cd00338">
    <property type="entry name" value="Ser_Recombinase"/>
    <property type="match status" value="1"/>
</dbReference>
<dbReference type="AlphaFoldDB" id="A0A0B7MQR3"/>
<evidence type="ECO:0000259" key="7">
    <source>
        <dbReference type="PROSITE" id="PS51736"/>
    </source>
</evidence>
<dbReference type="InterPro" id="IPR006118">
    <property type="entry name" value="Recombinase_CS"/>
</dbReference>
<dbReference type="SMART" id="SM00857">
    <property type="entry name" value="Resolvase"/>
    <property type="match status" value="1"/>
</dbReference>
<organism evidence="9 10">
    <name type="scientific">Syntrophaceticus schinkii</name>
    <dbReference type="NCBI Taxonomy" id="499207"/>
    <lineage>
        <taxon>Bacteria</taxon>
        <taxon>Bacillati</taxon>
        <taxon>Bacillota</taxon>
        <taxon>Clostridia</taxon>
        <taxon>Thermoanaerobacterales</taxon>
        <taxon>Thermoanaerobacterales Family III. Incertae Sedis</taxon>
        <taxon>Syntrophaceticus</taxon>
    </lineage>
</organism>
<dbReference type="GO" id="GO:0000150">
    <property type="term" value="F:DNA strand exchange activity"/>
    <property type="evidence" value="ECO:0007669"/>
    <property type="project" value="InterPro"/>
</dbReference>
<dbReference type="Gene3D" id="3.90.1750.20">
    <property type="entry name" value="Putative Large Serine Recombinase, Chain B, Domain 2"/>
    <property type="match status" value="1"/>
</dbReference>
<evidence type="ECO:0000256" key="5">
    <source>
        <dbReference type="PROSITE-ProRule" id="PRU10137"/>
    </source>
</evidence>
<proteinExistence type="predicted"/>
<name>A0A0B7MQR3_9FIRM</name>
<dbReference type="InterPro" id="IPR011109">
    <property type="entry name" value="DNA_bind_recombinase_dom"/>
</dbReference>
<accession>A0A0B7MQR3</accession>
<dbReference type="Proteomes" id="UP000046155">
    <property type="component" value="Unassembled WGS sequence"/>
</dbReference>
<dbReference type="PROSITE" id="PS00397">
    <property type="entry name" value="RECOMBINASES_1"/>
    <property type="match status" value="1"/>
</dbReference>
<feature type="coiled-coil region" evidence="6">
    <location>
        <begin position="417"/>
        <end position="487"/>
    </location>
</feature>
<evidence type="ECO:0000256" key="6">
    <source>
        <dbReference type="SAM" id="Coils"/>
    </source>
</evidence>
<dbReference type="InterPro" id="IPR006119">
    <property type="entry name" value="Resolv_N"/>
</dbReference>
<gene>
    <name evidence="9" type="ORF">SSCH_700029</name>
</gene>
<feature type="domain" description="Resolvase/invertase-type recombinase catalytic" evidence="7">
    <location>
        <begin position="51"/>
        <end position="197"/>
    </location>
</feature>
<dbReference type="PROSITE" id="PS51736">
    <property type="entry name" value="RECOMBINASES_3"/>
    <property type="match status" value="1"/>
</dbReference>
<evidence type="ECO:0000256" key="3">
    <source>
        <dbReference type="ARBA" id="ARBA00023172"/>
    </source>
</evidence>
<dbReference type="GO" id="GO:0003677">
    <property type="term" value="F:DNA binding"/>
    <property type="evidence" value="ECO:0007669"/>
    <property type="project" value="UniProtKB-KW"/>
</dbReference>
<reference evidence="10" key="1">
    <citation type="submission" date="2015-01" db="EMBL/GenBank/DDBJ databases">
        <authorList>
            <person name="Manzoor Shahid"/>
            <person name="Zubair Saima"/>
        </authorList>
    </citation>
    <scope>NUCLEOTIDE SEQUENCE [LARGE SCALE GENOMIC DNA]</scope>
    <source>
        <strain evidence="10">Sp3</strain>
    </source>
</reference>
<keyword evidence="1" id="KW-0229">DNA integration</keyword>
<evidence type="ECO:0000256" key="1">
    <source>
        <dbReference type="ARBA" id="ARBA00022908"/>
    </source>
</evidence>
<evidence type="ECO:0000256" key="2">
    <source>
        <dbReference type="ARBA" id="ARBA00023125"/>
    </source>
</evidence>
<protein>
    <recommendedName>
        <fullName evidence="11">Recombinase family protein</fullName>
    </recommendedName>
</protein>
<feature type="active site" description="O-(5'-phospho-DNA)-serine intermediate" evidence="4 5">
    <location>
        <position position="59"/>
    </location>
</feature>
<sequence length="540" mass="61621">MKGEVGDEGKVAGAAGDTDGFCRGCWFKDSLPAAGQKSFRGKEGGTETKLRAAIYVRVSTEEQAVHGYSLAEQREACRQRAAELGAVEILLYADEGASGATLDRPGLDALREAVRMGTVNTLVLRDPDRLSRRLAHQLYLSEEFEKAGVQLEFLDFEWKTTPEGRLFYAIKGAIAEYEREKIRERVTRGKLQKARQGGIPVNFDVYGYRYDTETGEVSLYDEEAAIVCKMFQWFISEDIGIAAVANRLNEMQVPTRRRAQCWHRQVVRQMLTNPVFMGEWKYGKTEWHTGLPRPPESVITIPVPPIVDRETWEKAQEKINSIRRLWSKKGRRKYLLSGLLTCDDCGNTMGGSYINWWGKAARRYTCRRSKGASNQGCSPSKAISADILELAVWEQVRVFLWDPSAIAREAVARLPRENDLKEENDKIKKRLNKLEKGRETVLDSMAMGLLELDEKAKCRLVDIKRSEERLKARQEELEHLLAEANDDTIQTDELHDRVVCLLNRLDEIKFEEKTSPDQGSAFSNHHLWKTNRWYYCNNGD</sequence>
<dbReference type="InterPro" id="IPR050639">
    <property type="entry name" value="SSR_resolvase"/>
</dbReference>
<dbReference type="InterPro" id="IPR038109">
    <property type="entry name" value="DNA_bind_recomb_sf"/>
</dbReference>
<evidence type="ECO:0008006" key="11">
    <source>
        <dbReference type="Google" id="ProtNLM"/>
    </source>
</evidence>
<dbReference type="PROSITE" id="PS51737">
    <property type="entry name" value="RECOMBINASE_DNA_BIND"/>
    <property type="match status" value="1"/>
</dbReference>
<keyword evidence="6" id="KW-0175">Coiled coil</keyword>
<evidence type="ECO:0000256" key="4">
    <source>
        <dbReference type="PIRSR" id="PIRSR606118-50"/>
    </source>
</evidence>
<dbReference type="EMBL" id="CDRZ01000270">
    <property type="protein sequence ID" value="CEO90042.1"/>
    <property type="molecule type" value="Genomic_DNA"/>
</dbReference>
<evidence type="ECO:0000313" key="9">
    <source>
        <dbReference type="EMBL" id="CEO90042.1"/>
    </source>
</evidence>
<dbReference type="SUPFAM" id="SSF53041">
    <property type="entry name" value="Resolvase-like"/>
    <property type="match status" value="1"/>
</dbReference>
<keyword evidence="3" id="KW-0233">DNA recombination</keyword>
<dbReference type="PANTHER" id="PTHR30461">
    <property type="entry name" value="DNA-INVERTASE FROM LAMBDOID PROPHAGE"/>
    <property type="match status" value="1"/>
</dbReference>
<dbReference type="Pfam" id="PF00239">
    <property type="entry name" value="Resolvase"/>
    <property type="match status" value="1"/>
</dbReference>
<dbReference type="Gene3D" id="3.40.50.1390">
    <property type="entry name" value="Resolvase, N-terminal catalytic domain"/>
    <property type="match status" value="1"/>
</dbReference>
<dbReference type="Pfam" id="PF13408">
    <property type="entry name" value="Zn_ribbon_recom"/>
    <property type="match status" value="1"/>
</dbReference>
<dbReference type="InterPro" id="IPR025827">
    <property type="entry name" value="Zn_ribbon_recom_dom"/>
</dbReference>
<dbReference type="Pfam" id="PF07508">
    <property type="entry name" value="Recombinase"/>
    <property type="match status" value="1"/>
</dbReference>
<dbReference type="PANTHER" id="PTHR30461:SF23">
    <property type="entry name" value="DNA RECOMBINASE-RELATED"/>
    <property type="match status" value="1"/>
</dbReference>
<feature type="domain" description="Recombinase" evidence="8">
    <location>
        <begin position="205"/>
        <end position="325"/>
    </location>
</feature>